<dbReference type="InterPro" id="IPR029039">
    <property type="entry name" value="Flavoprotein-like_sf"/>
</dbReference>
<evidence type="ECO:0000313" key="1">
    <source>
        <dbReference type="EMBL" id="EMZ21889.1"/>
    </source>
</evidence>
<keyword evidence="2" id="KW-1185">Reference proteome</keyword>
<dbReference type="SUPFAM" id="SSF52218">
    <property type="entry name" value="Flavoproteins"/>
    <property type="match status" value="1"/>
</dbReference>
<dbReference type="Proteomes" id="UP000012589">
    <property type="component" value="Unassembled WGS sequence"/>
</dbReference>
<name>N2ABT5_9FIRM</name>
<dbReference type="EMBL" id="AQFT01000126">
    <property type="protein sequence ID" value="EMZ21889.1"/>
    <property type="molecule type" value="Genomic_DNA"/>
</dbReference>
<organism evidence="1 2">
    <name type="scientific">Eubacterium plexicaudatum ASF492</name>
    <dbReference type="NCBI Taxonomy" id="1235802"/>
    <lineage>
        <taxon>Bacteria</taxon>
        <taxon>Bacillati</taxon>
        <taxon>Bacillota</taxon>
        <taxon>Clostridia</taxon>
        <taxon>Eubacteriales</taxon>
        <taxon>Eubacteriaceae</taxon>
        <taxon>Eubacterium</taxon>
    </lineage>
</organism>
<evidence type="ECO:0008006" key="3">
    <source>
        <dbReference type="Google" id="ProtNLM"/>
    </source>
</evidence>
<dbReference type="Gene3D" id="3.40.50.360">
    <property type="match status" value="1"/>
</dbReference>
<dbReference type="HOGENOM" id="CLU_069541_1_0_9"/>
<reference evidence="1 2" key="1">
    <citation type="journal article" date="2014" name="Genome Announc.">
        <title>Draft genome sequences of the altered schaedler flora, a defined bacterial community from gnotobiotic mice.</title>
        <authorList>
            <person name="Wannemuehler M.J."/>
            <person name="Overstreet A.M."/>
            <person name="Ward D.V."/>
            <person name="Phillips G.J."/>
        </authorList>
    </citation>
    <scope>NUCLEOTIDE SEQUENCE [LARGE SCALE GENOMIC DNA]</scope>
    <source>
        <strain evidence="1 2">ASF492</strain>
    </source>
</reference>
<proteinExistence type="predicted"/>
<evidence type="ECO:0000313" key="2">
    <source>
        <dbReference type="Proteomes" id="UP000012589"/>
    </source>
</evidence>
<sequence length="131" mass="14513">MSVYNLTFSPTGGTKRAADLFTRSFCPENICIDLTSHNENYSSYSFSEEDICIVSVPSYGGRVPSIAVSRLRQMNGGKAKAILLVVYGNRAYDDTFVELQDVLTDVGFRNHRPENSAPDVVFAPVNVLLRQ</sequence>
<protein>
    <recommendedName>
        <fullName evidence="3">Flavodoxin-like domain-containing protein</fullName>
    </recommendedName>
</protein>
<accession>N2ABT5</accession>
<dbReference type="eggNOG" id="COG0716">
    <property type="taxonomic scope" value="Bacteria"/>
</dbReference>
<dbReference type="STRING" id="1235802.C823_04340"/>
<gene>
    <name evidence="1" type="ORF">C823_04340</name>
</gene>
<comment type="caution">
    <text evidence="1">The sequence shown here is derived from an EMBL/GenBank/DDBJ whole genome shotgun (WGS) entry which is preliminary data.</text>
</comment>
<dbReference type="AlphaFoldDB" id="N2ABT5"/>
<dbReference type="PATRIC" id="fig|1235802.3.peg.4609"/>